<feature type="compositionally biased region" description="Polar residues" evidence="1">
    <location>
        <begin position="39"/>
        <end position="57"/>
    </location>
</feature>
<reference evidence="4" key="1">
    <citation type="submission" date="2021-01" db="EMBL/GenBank/DDBJ databases">
        <authorList>
            <person name="Corre E."/>
            <person name="Pelletier E."/>
            <person name="Niang G."/>
            <person name="Scheremetjew M."/>
            <person name="Finn R."/>
            <person name="Kale V."/>
            <person name="Holt S."/>
            <person name="Cochrane G."/>
            <person name="Meng A."/>
            <person name="Brown T."/>
            <person name="Cohen L."/>
        </authorList>
    </citation>
    <scope>NUCLEOTIDE SEQUENCE</scope>
    <source>
        <strain evidence="4">Pop2</strain>
    </source>
</reference>
<dbReference type="InterPro" id="IPR025333">
    <property type="entry name" value="DUF4239"/>
</dbReference>
<feature type="signal peptide" evidence="3">
    <location>
        <begin position="1"/>
        <end position="26"/>
    </location>
</feature>
<feature type="chain" id="PRO_5031069853" evidence="3">
    <location>
        <begin position="27"/>
        <end position="504"/>
    </location>
</feature>
<feature type="transmembrane region" description="Helical" evidence="2">
    <location>
        <begin position="218"/>
        <end position="238"/>
    </location>
</feature>
<feature type="transmembrane region" description="Helical" evidence="2">
    <location>
        <begin position="399"/>
        <end position="416"/>
    </location>
</feature>
<evidence type="ECO:0000256" key="1">
    <source>
        <dbReference type="SAM" id="MobiDB-lite"/>
    </source>
</evidence>
<gene>
    <name evidence="4" type="ORF">DBRI1063_LOCUS10937</name>
</gene>
<evidence type="ECO:0000313" key="4">
    <source>
        <dbReference type="EMBL" id="CAD9329759.1"/>
    </source>
</evidence>
<keyword evidence="3" id="KW-0732">Signal</keyword>
<keyword evidence="2" id="KW-0472">Membrane</keyword>
<keyword evidence="2" id="KW-1133">Transmembrane helix</keyword>
<accession>A0A7S1Z686</accession>
<feature type="region of interest" description="Disordered" evidence="1">
    <location>
        <begin position="39"/>
        <end position="106"/>
    </location>
</feature>
<dbReference type="AlphaFoldDB" id="A0A7S1Z686"/>
<protein>
    <submittedName>
        <fullName evidence="4">Uncharacterized protein</fullName>
    </submittedName>
</protein>
<dbReference type="EMBL" id="HBGN01017015">
    <property type="protein sequence ID" value="CAD9329759.1"/>
    <property type="molecule type" value="Transcribed_RNA"/>
</dbReference>
<evidence type="ECO:0000256" key="3">
    <source>
        <dbReference type="SAM" id="SignalP"/>
    </source>
</evidence>
<feature type="transmembrane region" description="Helical" evidence="2">
    <location>
        <begin position="357"/>
        <end position="379"/>
    </location>
</feature>
<organism evidence="4">
    <name type="scientific">Ditylum brightwellii</name>
    <dbReference type="NCBI Taxonomy" id="49249"/>
    <lineage>
        <taxon>Eukaryota</taxon>
        <taxon>Sar</taxon>
        <taxon>Stramenopiles</taxon>
        <taxon>Ochrophyta</taxon>
        <taxon>Bacillariophyta</taxon>
        <taxon>Mediophyceae</taxon>
        <taxon>Lithodesmiophycidae</taxon>
        <taxon>Lithodesmiales</taxon>
        <taxon>Lithodesmiaceae</taxon>
        <taxon>Ditylum</taxon>
    </lineage>
</organism>
<name>A0A7S1Z686_9STRA</name>
<keyword evidence="2" id="KW-0812">Transmembrane</keyword>
<dbReference type="Pfam" id="PF14023">
    <property type="entry name" value="Bestrophin-like"/>
    <property type="match status" value="1"/>
</dbReference>
<proteinExistence type="predicted"/>
<evidence type="ECO:0000256" key="2">
    <source>
        <dbReference type="SAM" id="Phobius"/>
    </source>
</evidence>
<sequence length="504" mass="56495">MSAGQPQLRRILGVYLLAHLLGSVQSFTLTQFTTKTSVVPRSTTTDNQNNQQESSVIASDDKGDDIPPIQIKRRRKRKTDYPSSYCESKDDKRVKSPPSANTPDTNDKVSSALGILFFGGFESGLGDSIASATLKSRLVVNRAYAKKEPFEKDNINVPPNLSDLSYPISNIWKGLYVGVPSRLITCAIAYLIFPYITDFLDNFVIMSPEEMNELNNQFGPGISILYGTFISLTLSILYTRIKEIQETAANEAALLTLITRNLLSICINDRESAIEAAQCCADQVRTMVRSSRGKELLMLMYNDPYARMLELLDRKEEQFFEEYNQNSFGPKQIVLEKVRDTIVDTIKLRSQRLSREALSLPPTHFLGLNILSLLILLSFSVSVLPNLDPLTGAPPVESSLMFALLTNVYFLFYCFAQDLNNPFEGVYQIRRSSTATNLLEAKWFIVNHPLIQGEVSFEEAVNEEEVNGTSIESPDMSGMYFEEADLFVDDIAANNNNNNNPENQ</sequence>